<dbReference type="InterPro" id="IPR046431">
    <property type="entry name" value="FAF_dom"/>
</dbReference>
<dbReference type="InterPro" id="IPR021410">
    <property type="entry name" value="FAF"/>
</dbReference>
<evidence type="ECO:0000256" key="1">
    <source>
        <dbReference type="ARBA" id="ARBA00008690"/>
    </source>
</evidence>
<gene>
    <name evidence="4" type="ORF">QVD17_41571</name>
</gene>
<proteinExistence type="inferred from homology"/>
<feature type="compositionally biased region" description="Polar residues" evidence="2">
    <location>
        <begin position="124"/>
        <end position="136"/>
    </location>
</feature>
<dbReference type="EMBL" id="JAUHHV010000012">
    <property type="protein sequence ID" value="KAK1406279.1"/>
    <property type="molecule type" value="Genomic_DNA"/>
</dbReference>
<dbReference type="AlphaFoldDB" id="A0AAD8NDS9"/>
<dbReference type="Proteomes" id="UP001229421">
    <property type="component" value="Unassembled WGS sequence"/>
</dbReference>
<comment type="caution">
    <text evidence="4">The sequence shown here is derived from an EMBL/GenBank/DDBJ whole genome shotgun (WGS) entry which is preliminary data.</text>
</comment>
<evidence type="ECO:0000259" key="3">
    <source>
        <dbReference type="Pfam" id="PF11250"/>
    </source>
</evidence>
<sequence length="373" mass="41715">MQGIVSILRSDNPEKTTKAASLRRTLSADMSSKKWFADSSVPVMKKIASSEQIAIHSFSEEEEEECEMIGKGPSRVDIWTAIMSQKKQDDPSMLPPPYVHPLLKKSASSLSEKSLKICTESLGSETGSDVFSSPPSSDEEKTEHNNNKFVKFSCKKPQPARSLPPPIPSLATARTDGSSLHMHSRRVDGRLVVEAVSVQQKKYFEAQRQDGRFLLTLINDPKQQEDEDDDDKGIGILKTRTLNLSTPAIKIYKSTATIKKILERDNEISINQSWSQKWNTKEAPIVQSRTRPTGLPPLPPPTTVNTYQYFWRAKPTVASVIDPLITQHRPPTKTNDLILLRGNKADCILPSLKGCKEPRRSVLMWETFCIATS</sequence>
<dbReference type="PANTHER" id="PTHR33155">
    <property type="entry name" value="FANTASTIC FOUR-LIKE PROTEIN (DUF3049)"/>
    <property type="match status" value="1"/>
</dbReference>
<protein>
    <recommendedName>
        <fullName evidence="3">FAF domain-containing protein</fullName>
    </recommendedName>
</protein>
<feature type="region of interest" description="Disordered" evidence="2">
    <location>
        <begin position="124"/>
        <end position="146"/>
    </location>
</feature>
<comment type="similarity">
    <text evidence="1">Belongs to the fantastic four family.</text>
</comment>
<evidence type="ECO:0000313" key="4">
    <source>
        <dbReference type="EMBL" id="KAK1406279.1"/>
    </source>
</evidence>
<evidence type="ECO:0000256" key="2">
    <source>
        <dbReference type="SAM" id="MobiDB-lite"/>
    </source>
</evidence>
<name>A0AAD8NDS9_TARER</name>
<keyword evidence="5" id="KW-1185">Reference proteome</keyword>
<organism evidence="4 5">
    <name type="scientific">Tagetes erecta</name>
    <name type="common">African marigold</name>
    <dbReference type="NCBI Taxonomy" id="13708"/>
    <lineage>
        <taxon>Eukaryota</taxon>
        <taxon>Viridiplantae</taxon>
        <taxon>Streptophyta</taxon>
        <taxon>Embryophyta</taxon>
        <taxon>Tracheophyta</taxon>
        <taxon>Spermatophyta</taxon>
        <taxon>Magnoliopsida</taxon>
        <taxon>eudicotyledons</taxon>
        <taxon>Gunneridae</taxon>
        <taxon>Pentapetalae</taxon>
        <taxon>asterids</taxon>
        <taxon>campanulids</taxon>
        <taxon>Asterales</taxon>
        <taxon>Asteraceae</taxon>
        <taxon>Asteroideae</taxon>
        <taxon>Heliantheae alliance</taxon>
        <taxon>Tageteae</taxon>
        <taxon>Tagetes</taxon>
    </lineage>
</organism>
<dbReference type="PANTHER" id="PTHR33155:SF3">
    <property type="entry name" value="PROTEIN FAF-LIKE, CHLOROPLASTIC"/>
    <property type="match status" value="1"/>
</dbReference>
<reference evidence="4" key="1">
    <citation type="journal article" date="2023" name="bioRxiv">
        <title>Improved chromosome-level genome assembly for marigold (Tagetes erecta).</title>
        <authorList>
            <person name="Jiang F."/>
            <person name="Yuan L."/>
            <person name="Wang S."/>
            <person name="Wang H."/>
            <person name="Xu D."/>
            <person name="Wang A."/>
            <person name="Fan W."/>
        </authorList>
    </citation>
    <scope>NUCLEOTIDE SEQUENCE</scope>
    <source>
        <strain evidence="4">WSJ</strain>
        <tissue evidence="4">Leaf</tissue>
    </source>
</reference>
<feature type="domain" description="FAF" evidence="3">
    <location>
        <begin position="162"/>
        <end position="217"/>
    </location>
</feature>
<evidence type="ECO:0000313" key="5">
    <source>
        <dbReference type="Proteomes" id="UP001229421"/>
    </source>
</evidence>
<accession>A0AAD8NDS9</accession>
<dbReference type="Pfam" id="PF11250">
    <property type="entry name" value="FAF"/>
    <property type="match status" value="1"/>
</dbReference>